<organism evidence="1 2">
    <name type="scientific">Paenibacillus psychroresistens</name>
    <dbReference type="NCBI Taxonomy" id="1778678"/>
    <lineage>
        <taxon>Bacteria</taxon>
        <taxon>Bacillati</taxon>
        <taxon>Bacillota</taxon>
        <taxon>Bacilli</taxon>
        <taxon>Bacillales</taxon>
        <taxon>Paenibacillaceae</taxon>
        <taxon>Paenibacillus</taxon>
    </lineage>
</organism>
<evidence type="ECO:0000313" key="2">
    <source>
        <dbReference type="Proteomes" id="UP000426246"/>
    </source>
</evidence>
<name>A0A6B8RUM8_9BACL</name>
<protein>
    <submittedName>
        <fullName evidence="1">Uncharacterized protein</fullName>
    </submittedName>
</protein>
<evidence type="ECO:0000313" key="1">
    <source>
        <dbReference type="EMBL" id="QGQ99325.1"/>
    </source>
</evidence>
<dbReference type="Proteomes" id="UP000426246">
    <property type="component" value="Chromosome"/>
</dbReference>
<keyword evidence="2" id="KW-1185">Reference proteome</keyword>
<proteinExistence type="predicted"/>
<dbReference type="AlphaFoldDB" id="A0A6B8RUM8"/>
<dbReference type="EMBL" id="CP034235">
    <property type="protein sequence ID" value="QGQ99325.1"/>
    <property type="molecule type" value="Genomic_DNA"/>
</dbReference>
<gene>
    <name evidence="1" type="ORF">EHS13_32915</name>
</gene>
<sequence length="85" mass="10163">MRWEEVQERFPNEWVVLEAIKAHSSEGQRYIEEVVVIDQFDNSIAAMNKYNDLHREEPHREYCFFHTTHPSLVARERYAGIRGLS</sequence>
<accession>A0A6B8RUM8</accession>
<reference evidence="2" key="1">
    <citation type="submission" date="2018-11" db="EMBL/GenBank/DDBJ databases">
        <title>Complete genome sequence of Paenibacillus sp. ML311-T8.</title>
        <authorList>
            <person name="Nam Y.-D."/>
            <person name="Kang J."/>
            <person name="Chung W.-H."/>
            <person name="Park Y.S."/>
        </authorList>
    </citation>
    <scope>NUCLEOTIDE SEQUENCE [LARGE SCALE GENOMIC DNA]</scope>
    <source>
        <strain evidence="2">ML311-T8</strain>
    </source>
</reference>
<dbReference type="RefSeq" id="WP_155704465.1">
    <property type="nucleotide sequence ID" value="NZ_CP034235.1"/>
</dbReference>
<dbReference type="OrthoDB" id="5770817at2"/>
<dbReference type="KEGG" id="ppsc:EHS13_32915"/>